<dbReference type="Pfam" id="PF18821">
    <property type="entry name" value="LPD7"/>
    <property type="match status" value="1"/>
</dbReference>
<feature type="compositionally biased region" description="Basic and acidic residues" evidence="1">
    <location>
        <begin position="260"/>
        <end position="274"/>
    </location>
</feature>
<feature type="region of interest" description="Disordered" evidence="1">
    <location>
        <begin position="1"/>
        <end position="53"/>
    </location>
</feature>
<organism evidence="3 4">
    <name type="scientific">Sphingomonas aurantiaca</name>
    <dbReference type="NCBI Taxonomy" id="185949"/>
    <lineage>
        <taxon>Bacteria</taxon>
        <taxon>Pseudomonadati</taxon>
        <taxon>Pseudomonadota</taxon>
        <taxon>Alphaproteobacteria</taxon>
        <taxon>Sphingomonadales</taxon>
        <taxon>Sphingomonadaceae</taxon>
        <taxon>Sphingomonas</taxon>
    </lineage>
</organism>
<evidence type="ECO:0000256" key="1">
    <source>
        <dbReference type="SAM" id="MobiDB-lite"/>
    </source>
</evidence>
<feature type="region of interest" description="Disordered" evidence="1">
    <location>
        <begin position="161"/>
        <end position="276"/>
    </location>
</feature>
<name>A0A5E7YYJ2_9SPHN</name>
<evidence type="ECO:0000259" key="2">
    <source>
        <dbReference type="Pfam" id="PF18821"/>
    </source>
</evidence>
<proteinExistence type="predicted"/>
<feature type="compositionally biased region" description="Basic and acidic residues" evidence="1">
    <location>
        <begin position="230"/>
        <end position="253"/>
    </location>
</feature>
<gene>
    <name evidence="3" type="ORF">SPHINGO391_410119</name>
</gene>
<reference evidence="3 4" key="1">
    <citation type="submission" date="2019-09" db="EMBL/GenBank/DDBJ databases">
        <authorList>
            <person name="Dittami M. S."/>
        </authorList>
    </citation>
    <scope>NUCLEOTIDE SEQUENCE [LARGE SCALE GENOMIC DNA]</scope>
    <source>
        <strain evidence="3">SPHINGO391</strain>
    </source>
</reference>
<evidence type="ECO:0000313" key="3">
    <source>
        <dbReference type="EMBL" id="VVT11820.1"/>
    </source>
</evidence>
<feature type="compositionally biased region" description="Low complexity" evidence="1">
    <location>
        <begin position="199"/>
        <end position="208"/>
    </location>
</feature>
<protein>
    <recommendedName>
        <fullName evidence="2">Large polyvalent protein-associated domain-containing protein</fullName>
    </recommendedName>
</protein>
<feature type="compositionally biased region" description="Low complexity" evidence="1">
    <location>
        <begin position="34"/>
        <end position="46"/>
    </location>
</feature>
<feature type="compositionally biased region" description="Basic and acidic residues" evidence="1">
    <location>
        <begin position="167"/>
        <end position="183"/>
    </location>
</feature>
<dbReference type="Proteomes" id="UP000326857">
    <property type="component" value="Unassembled WGS sequence"/>
</dbReference>
<dbReference type="EMBL" id="CABVLI010000036">
    <property type="protein sequence ID" value="VVT11820.1"/>
    <property type="molecule type" value="Genomic_DNA"/>
</dbReference>
<accession>A0A5E7YYJ2</accession>
<feature type="domain" description="Large polyvalent protein-associated" evidence="2">
    <location>
        <begin position="89"/>
        <end position="178"/>
    </location>
</feature>
<sequence>MGIADRLRDATRPNNEITQVFDPVRSTGAQGLHSASPDAPAPAATSGRTSLEDAAARLQPVVDRGNGKKPAAYTTEPENIAKAYFIDDKGGERRYFDDYKQQGLAMKATEFTITTKREDLNTVKAMMDIASARGWQSVDVKGTAEFKREAWIEAQTRGIETLGYRPSDPDRQEADRRRNERGLSNEVRAPLPPTPATPAAPVTPNNPTGSTLDPARNAATARAGVGTPEKTGDKPAHEHGKGHDKAGHERGERASATPADNRKTLRNAQKELSPDGRLVLAAMGEKIDRQMNKHNSEAKAEMKAFVATELVKKERAEGPVVLSADQKRTASAPEPAPSRVEPAKVQEPTRSADITEPSRKLSR</sequence>
<dbReference type="RefSeq" id="WP_151990624.1">
    <property type="nucleotide sequence ID" value="NZ_LR701528.1"/>
</dbReference>
<evidence type="ECO:0000313" key="4">
    <source>
        <dbReference type="Proteomes" id="UP000326857"/>
    </source>
</evidence>
<dbReference type="InterPro" id="IPR040677">
    <property type="entry name" value="LPD7"/>
</dbReference>
<feature type="region of interest" description="Disordered" evidence="1">
    <location>
        <begin position="313"/>
        <end position="363"/>
    </location>
</feature>
<feature type="compositionally biased region" description="Basic and acidic residues" evidence="1">
    <location>
        <begin position="1"/>
        <end position="11"/>
    </location>
</feature>
<dbReference type="AlphaFoldDB" id="A0A5E7YYJ2"/>